<reference evidence="3 4" key="1">
    <citation type="submission" date="2023-03" db="EMBL/GenBank/DDBJ databases">
        <title>WGS of Gossypium arboreum.</title>
        <authorList>
            <person name="Yu D."/>
        </authorList>
    </citation>
    <scope>NUCLEOTIDE SEQUENCE [LARGE SCALE GENOMIC DNA]</scope>
    <source>
        <tissue evidence="3">Leaf</tissue>
    </source>
</reference>
<evidence type="ECO:0000313" key="3">
    <source>
        <dbReference type="EMBL" id="KAK5844651.1"/>
    </source>
</evidence>
<dbReference type="Pfam" id="PF13966">
    <property type="entry name" value="zf-RVT"/>
    <property type="match status" value="1"/>
</dbReference>
<evidence type="ECO:0000313" key="4">
    <source>
        <dbReference type="Proteomes" id="UP001358586"/>
    </source>
</evidence>
<dbReference type="SUPFAM" id="SSF53098">
    <property type="entry name" value="Ribonuclease H-like"/>
    <property type="match status" value="1"/>
</dbReference>
<sequence length="273" mass="31109">MQIPLASSSHEDFFSWGGEASGEYIVRSGSKLLLQRHENYRYNEINRCYKKLWRSDLRSKINITAWRATLNYLPTLINLRAKRLITEASCQRYKQGLETREHVFRDYAITKETWETLAQWKQVELSSALYGLYGRLGTNGCTKATGDRIIVSNSNGEVIGSRFKVHTNICSSFAAEAIACLQAIQVGHELGLKQVIIEGDSLTVIKKVQNPKRDRSEIGPFIFDIKNQKAGFHKCQFQHINRSANITAHNLASEGLKMGKNTYLAPWILQKRQ</sequence>
<evidence type="ECO:0008006" key="5">
    <source>
        <dbReference type="Google" id="ProtNLM"/>
    </source>
</evidence>
<dbReference type="CDD" id="cd06222">
    <property type="entry name" value="RNase_H_like"/>
    <property type="match status" value="1"/>
</dbReference>
<comment type="caution">
    <text evidence="3">The sequence shown here is derived from an EMBL/GenBank/DDBJ whole genome shotgun (WGS) entry which is preliminary data.</text>
</comment>
<dbReference type="InterPro" id="IPR036397">
    <property type="entry name" value="RNaseH_sf"/>
</dbReference>
<dbReference type="InterPro" id="IPR026960">
    <property type="entry name" value="RVT-Znf"/>
</dbReference>
<dbReference type="InterPro" id="IPR002156">
    <property type="entry name" value="RNaseH_domain"/>
</dbReference>
<dbReference type="PANTHER" id="PTHR47074">
    <property type="entry name" value="BNAC02G40300D PROTEIN"/>
    <property type="match status" value="1"/>
</dbReference>
<feature type="domain" description="Reverse transcriptase zinc-binding" evidence="2">
    <location>
        <begin position="44"/>
        <end position="114"/>
    </location>
</feature>
<protein>
    <recommendedName>
        <fullName evidence="5">RNase H type-1 domain-containing protein</fullName>
    </recommendedName>
</protein>
<name>A0ABR0QZD2_GOSAR</name>
<dbReference type="InterPro" id="IPR052929">
    <property type="entry name" value="RNase_H-like_EbsB-rel"/>
</dbReference>
<keyword evidence="4" id="KW-1185">Reference proteome</keyword>
<organism evidence="3 4">
    <name type="scientific">Gossypium arboreum</name>
    <name type="common">Tree cotton</name>
    <name type="synonym">Gossypium nanking</name>
    <dbReference type="NCBI Taxonomy" id="29729"/>
    <lineage>
        <taxon>Eukaryota</taxon>
        <taxon>Viridiplantae</taxon>
        <taxon>Streptophyta</taxon>
        <taxon>Embryophyta</taxon>
        <taxon>Tracheophyta</taxon>
        <taxon>Spermatophyta</taxon>
        <taxon>Magnoliopsida</taxon>
        <taxon>eudicotyledons</taxon>
        <taxon>Gunneridae</taxon>
        <taxon>Pentapetalae</taxon>
        <taxon>rosids</taxon>
        <taxon>malvids</taxon>
        <taxon>Malvales</taxon>
        <taxon>Malvaceae</taxon>
        <taxon>Malvoideae</taxon>
        <taxon>Gossypium</taxon>
    </lineage>
</organism>
<dbReference type="Pfam" id="PF13456">
    <property type="entry name" value="RVT_3"/>
    <property type="match status" value="1"/>
</dbReference>
<evidence type="ECO:0000259" key="2">
    <source>
        <dbReference type="Pfam" id="PF13966"/>
    </source>
</evidence>
<dbReference type="Proteomes" id="UP001358586">
    <property type="component" value="Chromosome 1"/>
</dbReference>
<dbReference type="EMBL" id="JARKNE010000001">
    <property type="protein sequence ID" value="KAK5844651.1"/>
    <property type="molecule type" value="Genomic_DNA"/>
</dbReference>
<accession>A0ABR0QZD2</accession>
<dbReference type="PANTHER" id="PTHR47074:SF61">
    <property type="entry name" value="RNASE H TYPE-1 DOMAIN-CONTAINING PROTEIN"/>
    <property type="match status" value="1"/>
</dbReference>
<dbReference type="InterPro" id="IPR012337">
    <property type="entry name" value="RNaseH-like_sf"/>
</dbReference>
<proteinExistence type="predicted"/>
<dbReference type="InterPro" id="IPR044730">
    <property type="entry name" value="RNase_H-like_dom_plant"/>
</dbReference>
<dbReference type="Gene3D" id="3.30.420.10">
    <property type="entry name" value="Ribonuclease H-like superfamily/Ribonuclease H"/>
    <property type="match status" value="1"/>
</dbReference>
<gene>
    <name evidence="3" type="ORF">PVK06_000791</name>
</gene>
<evidence type="ECO:0000259" key="1">
    <source>
        <dbReference type="Pfam" id="PF13456"/>
    </source>
</evidence>
<feature type="domain" description="RNase H type-1" evidence="1">
    <location>
        <begin position="142"/>
        <end position="254"/>
    </location>
</feature>